<dbReference type="Proteomes" id="UP000183047">
    <property type="component" value="Unassembled WGS sequence"/>
</dbReference>
<gene>
    <name evidence="3" type="ORF">SAMN02910451_01626</name>
</gene>
<keyword evidence="4" id="KW-1185">Reference proteome</keyword>
<dbReference type="SUPFAM" id="SSF53300">
    <property type="entry name" value="vWA-like"/>
    <property type="match status" value="1"/>
</dbReference>
<evidence type="ECO:0000259" key="2">
    <source>
        <dbReference type="PROSITE" id="PS50234"/>
    </source>
</evidence>
<accession>A0A1G5DS91</accession>
<dbReference type="EMBL" id="FMUR01000009">
    <property type="protein sequence ID" value="SCY17566.1"/>
    <property type="molecule type" value="Genomic_DNA"/>
</dbReference>
<proteinExistence type="predicted"/>
<dbReference type="OrthoDB" id="9814325at2"/>
<dbReference type="InterPro" id="IPR036465">
    <property type="entry name" value="vWFA_dom_sf"/>
</dbReference>
<feature type="transmembrane region" description="Helical" evidence="1">
    <location>
        <begin position="45"/>
        <end position="64"/>
    </location>
</feature>
<keyword evidence="1" id="KW-0472">Membrane</keyword>
<evidence type="ECO:0000313" key="4">
    <source>
        <dbReference type="Proteomes" id="UP000183047"/>
    </source>
</evidence>
<evidence type="ECO:0000313" key="3">
    <source>
        <dbReference type="EMBL" id="SCY17566.1"/>
    </source>
</evidence>
<dbReference type="AlphaFoldDB" id="A0A1G5DS91"/>
<feature type="domain" description="VWFA" evidence="2">
    <location>
        <begin position="78"/>
        <end position="278"/>
    </location>
</feature>
<dbReference type="SMART" id="SM00327">
    <property type="entry name" value="VWA"/>
    <property type="match status" value="1"/>
</dbReference>
<feature type="transmembrane region" description="Helical" evidence="1">
    <location>
        <begin position="298"/>
        <end position="319"/>
    </location>
</feature>
<dbReference type="PROSITE" id="PS50234">
    <property type="entry name" value="VWFA"/>
    <property type="match status" value="1"/>
</dbReference>
<reference evidence="4" key="1">
    <citation type="submission" date="2016-10" db="EMBL/GenBank/DDBJ databases">
        <authorList>
            <person name="Varghese N."/>
            <person name="Submissions S."/>
        </authorList>
    </citation>
    <scope>NUCLEOTIDE SEQUENCE [LARGE SCALE GENOMIC DNA]</scope>
    <source>
        <strain evidence="4">XBD2006</strain>
    </source>
</reference>
<keyword evidence="1" id="KW-1133">Transmembrane helix</keyword>
<evidence type="ECO:0000256" key="1">
    <source>
        <dbReference type="SAM" id="Phobius"/>
    </source>
</evidence>
<keyword evidence="1" id="KW-0812">Transmembrane</keyword>
<dbReference type="Pfam" id="PF13519">
    <property type="entry name" value="VWA_2"/>
    <property type="match status" value="1"/>
</dbReference>
<feature type="transmembrane region" description="Helical" evidence="1">
    <location>
        <begin position="12"/>
        <end position="33"/>
    </location>
</feature>
<sequence>MGVAKMIIRPILPIAFLLIIFAVLIAITVWGVIRTSVGRKDKIFTALRLVIIYILVLIIGLRPMTVDEEYEFSTRNLDVIFVVDTTISMWAEDYYNGNRIDGVKKDAKQIIDDLAGSNFALVTFDDQSHVVSPCTQDLEHVKTLLDTLAPPGYEYAGGSDMSLPYKDLESLLLSSSRKENRKSIVIFMSDGEITNGNELTSYEALKQYVDSGVVLGYGSAGGGKMKIDNTYIYDDAEGKEAVSYLNEDNLKSIAGDLGLEYHNMNSGSKGLNTTIDVIKETSKTVTEKEDGMEKYVDLYFWFAIPLVLALCAELCIFSIKGRL</sequence>
<name>A0A1G5DS91_9FIRM</name>
<dbReference type="Gene3D" id="3.40.50.410">
    <property type="entry name" value="von Willebrand factor, type A domain"/>
    <property type="match status" value="1"/>
</dbReference>
<protein>
    <submittedName>
        <fullName evidence="3">Ca-activated chloride channel family protein</fullName>
    </submittedName>
</protein>
<dbReference type="InterPro" id="IPR002035">
    <property type="entry name" value="VWF_A"/>
</dbReference>
<organism evidence="3 4">
    <name type="scientific">Butyrivibrio hungatei</name>
    <dbReference type="NCBI Taxonomy" id="185008"/>
    <lineage>
        <taxon>Bacteria</taxon>
        <taxon>Bacillati</taxon>
        <taxon>Bacillota</taxon>
        <taxon>Clostridia</taxon>
        <taxon>Lachnospirales</taxon>
        <taxon>Lachnospiraceae</taxon>
        <taxon>Butyrivibrio</taxon>
    </lineage>
</organism>